<protein>
    <submittedName>
        <fullName evidence="3">Uncharacterized protein</fullName>
    </submittedName>
</protein>
<dbReference type="AlphaFoldDB" id="A0AAW2YZQ4"/>
<dbReference type="InterPro" id="IPR011989">
    <property type="entry name" value="ARM-like"/>
</dbReference>
<gene>
    <name evidence="3" type="ORF">AKO1_012948</name>
</gene>
<evidence type="ECO:0000313" key="3">
    <source>
        <dbReference type="EMBL" id="KAL0482356.1"/>
    </source>
</evidence>
<keyword evidence="4" id="KW-1185">Reference proteome</keyword>
<evidence type="ECO:0000259" key="2">
    <source>
        <dbReference type="Pfam" id="PF25757"/>
    </source>
</evidence>
<accession>A0AAW2YZQ4</accession>
<name>A0AAW2YZQ4_9EUKA</name>
<dbReference type="Pfam" id="PF24573">
    <property type="entry name" value="HEAT_DAAF5"/>
    <property type="match status" value="1"/>
</dbReference>
<feature type="domain" description="Dynein axonemal assembly factor 5 HEAT-repeat" evidence="1">
    <location>
        <begin position="400"/>
        <end position="586"/>
    </location>
</feature>
<dbReference type="Gene3D" id="1.25.10.10">
    <property type="entry name" value="Leucine-rich Repeat Variant"/>
    <property type="match status" value="3"/>
</dbReference>
<dbReference type="PANTHER" id="PTHR16216:SF2">
    <property type="entry name" value="DYNEIN AXONEMAL ASSEMBLY FACTOR 5"/>
    <property type="match status" value="1"/>
</dbReference>
<organism evidence="3 4">
    <name type="scientific">Acrasis kona</name>
    <dbReference type="NCBI Taxonomy" id="1008807"/>
    <lineage>
        <taxon>Eukaryota</taxon>
        <taxon>Discoba</taxon>
        <taxon>Heterolobosea</taxon>
        <taxon>Tetramitia</taxon>
        <taxon>Eutetramitia</taxon>
        <taxon>Acrasidae</taxon>
        <taxon>Acrasis</taxon>
    </lineage>
</organism>
<dbReference type="Proteomes" id="UP001431209">
    <property type="component" value="Unassembled WGS sequence"/>
</dbReference>
<dbReference type="EMBL" id="JAOPGA020000840">
    <property type="protein sequence ID" value="KAL0482356.1"/>
    <property type="molecule type" value="Genomic_DNA"/>
</dbReference>
<dbReference type="SUPFAM" id="SSF48371">
    <property type="entry name" value="ARM repeat"/>
    <property type="match status" value="1"/>
</dbReference>
<comment type="caution">
    <text evidence="3">The sequence shown here is derived from an EMBL/GenBank/DDBJ whole genome shotgun (WGS) entry which is preliminary data.</text>
</comment>
<dbReference type="InterPro" id="IPR016024">
    <property type="entry name" value="ARM-type_fold"/>
</dbReference>
<dbReference type="Pfam" id="PF25757">
    <property type="entry name" value="TPR_DNAAF5"/>
    <property type="match status" value="1"/>
</dbReference>
<dbReference type="InterPro" id="IPR056497">
    <property type="entry name" value="HEAT_DAAF5"/>
</dbReference>
<proteinExistence type="predicted"/>
<evidence type="ECO:0000313" key="4">
    <source>
        <dbReference type="Proteomes" id="UP001431209"/>
    </source>
</evidence>
<sequence>MTSNDDVDDFFNDMIAGDKKNTTLAKKLLQQQKHLESKPKEQISQPQQQISATQTITQLGTPQDVLQSIQKDVNSLSSEDRNVRRAGLLKIKSIIDTCAKNERVDVMAHVFSHIDHALVRLFNDQVEFLRESSCRLVITFVTHLTTEELGESYSTIVPAIHPRLTNKKEGEWWTESSEEVRMLLNSLLTLCVSKFPNALSHAHYSDNIVHILKSSYHDFHDIIKEACTCTITLCEKMPHKVHLFASILILAIKHNTSHNRSDVRVSTIRAIQRLMLHCRGQDVPLQEHIHPALHSMIMTEQSPSVRAAIIETAHVWIREWIEYFSFRHYILFYCMIGLSDELNDVRQESSKALLKAGDIYIKDNESEYQQMCEYERMHPIPQQDEALYVQHIGSLPPLQVRMLIRDVTHVKKCIDWLLEDLFDWNVYKRRNACRALTTLLLFTRQHITQHLHKLIPNYLLVCQEDEQDIKQECLSGFVQLSGRFVAPESYLTLVCSYLKPHYAASPQKMIDALVIMEYLLKGAGNENMNDASLQEIINQLVQSHLIHSDHLGVKLAVLSVVEVLSCLKCLNHVTGGELFKMFIVLQSNHAAQTTPRCLRALDSLAHASGHLHIHQLYKEHFDEALEFFLNDFETWNKTSVHLYSFQALLSHCPGECLVPHLHSQSKLAKVFLFHSNITLDPIVSLHVFAVMNNLLSNHGQLIINHQEFVKCVLSIISSHMVWKSGSVAAELRRIASACLSCLLRQGVVTGEMIKDLTPSIISALEEDTASVRAVTSVLIGDFIKSTCSYYDEKVWSDWTQVFTQQGLNDELDHVRLHVAKASLVLLNKMPSGQNRSMLLTALFVHIDDERQDVRQAVFDSLHEYGLSAKASGGAEWEEFASNLSKIRNKVIRAGELVRLLDINS</sequence>
<feature type="domain" description="Dynein axonemal assembly factor 5 TPR repeats" evidence="2">
    <location>
        <begin position="76"/>
        <end position="367"/>
    </location>
</feature>
<evidence type="ECO:0000259" key="1">
    <source>
        <dbReference type="Pfam" id="PF24573"/>
    </source>
</evidence>
<dbReference type="InterPro" id="IPR052623">
    <property type="entry name" value="DAAF5"/>
</dbReference>
<reference evidence="3 4" key="1">
    <citation type="submission" date="2024-03" db="EMBL/GenBank/DDBJ databases">
        <title>The Acrasis kona genome and developmental transcriptomes reveal deep origins of eukaryotic multicellular pathways.</title>
        <authorList>
            <person name="Sheikh S."/>
            <person name="Fu C.-J."/>
            <person name="Brown M.W."/>
            <person name="Baldauf S.L."/>
        </authorList>
    </citation>
    <scope>NUCLEOTIDE SEQUENCE [LARGE SCALE GENOMIC DNA]</scope>
    <source>
        <strain evidence="3 4">ATCC MYA-3509</strain>
    </source>
</reference>
<dbReference type="InterPro" id="IPR057978">
    <property type="entry name" value="TPR_DAAF5"/>
</dbReference>
<dbReference type="PANTHER" id="PTHR16216">
    <property type="entry name" value="DYNEIN ASSEMBLY FACTOR 5, AXONEMAL"/>
    <property type="match status" value="1"/>
</dbReference>